<dbReference type="EMBL" id="CAADEY010000018">
    <property type="protein sequence ID" value="VFJ47495.1"/>
    <property type="molecule type" value="Genomic_DNA"/>
</dbReference>
<dbReference type="EMBL" id="CAADEX010000126">
    <property type="protein sequence ID" value="VFJ63475.1"/>
    <property type="molecule type" value="Genomic_DNA"/>
</dbReference>
<evidence type="ECO:0000313" key="2">
    <source>
        <dbReference type="EMBL" id="VFJ63475.1"/>
    </source>
</evidence>
<protein>
    <submittedName>
        <fullName evidence="1">Uncharacterized protein</fullName>
    </submittedName>
</protein>
<dbReference type="AlphaFoldDB" id="A0A450S6I6"/>
<accession>A0A450S6I6</accession>
<gene>
    <name evidence="2" type="ORF">BECKDK2373B_GA0170837_112611</name>
    <name evidence="1" type="ORF">BECKDK2373C_GA0170839_101841</name>
</gene>
<evidence type="ECO:0000313" key="1">
    <source>
        <dbReference type="EMBL" id="VFJ47495.1"/>
    </source>
</evidence>
<proteinExistence type="predicted"/>
<name>A0A450S6I6_9GAMM</name>
<sequence length="68" mass="7747">MPFNTVTDDPLREDTINLTDLKTEKDIVTLGLEALLLLKSQKKVKDYRGKLPWREKFGSEPGKTETLA</sequence>
<reference evidence="1" key="1">
    <citation type="submission" date="2019-02" db="EMBL/GenBank/DDBJ databases">
        <authorList>
            <person name="Gruber-Vodicka R. H."/>
            <person name="Seah K. B. B."/>
        </authorList>
    </citation>
    <scope>NUCLEOTIDE SEQUENCE</scope>
    <source>
        <strain evidence="1">BECK_DK161</strain>
        <strain evidence="2">BECK_DK47</strain>
    </source>
</reference>
<organism evidence="1">
    <name type="scientific">Candidatus Kentrum sp. DK</name>
    <dbReference type="NCBI Taxonomy" id="2126562"/>
    <lineage>
        <taxon>Bacteria</taxon>
        <taxon>Pseudomonadati</taxon>
        <taxon>Pseudomonadota</taxon>
        <taxon>Gammaproteobacteria</taxon>
        <taxon>Candidatus Kentrum</taxon>
    </lineage>
</organism>